<dbReference type="GO" id="GO:0016757">
    <property type="term" value="F:glycosyltransferase activity"/>
    <property type="evidence" value="ECO:0007669"/>
    <property type="project" value="InterPro"/>
</dbReference>
<dbReference type="InterPro" id="IPR050194">
    <property type="entry name" value="Glycosyltransferase_grp1"/>
</dbReference>
<evidence type="ECO:0000313" key="3">
    <source>
        <dbReference type="Proteomes" id="UP000251545"/>
    </source>
</evidence>
<keyword evidence="2" id="KW-0808">Transferase</keyword>
<dbReference type="RefSeq" id="WP_244906422.1">
    <property type="nucleotide sequence ID" value="NZ_PVEO01000006.1"/>
</dbReference>
<dbReference type="SUPFAM" id="SSF53756">
    <property type="entry name" value="UDP-Glycosyltransferase/glycogen phosphorylase"/>
    <property type="match status" value="1"/>
</dbReference>
<dbReference type="Pfam" id="PF00534">
    <property type="entry name" value="Glycos_transf_1"/>
    <property type="match status" value="1"/>
</dbReference>
<reference evidence="2 3" key="1">
    <citation type="submission" date="2018-02" db="EMBL/GenBank/DDBJ databases">
        <title>Genomic Encyclopedia of Archaeal and Bacterial Type Strains, Phase II (KMG-II): from individual species to whole genera.</title>
        <authorList>
            <person name="Goeker M."/>
        </authorList>
    </citation>
    <scope>NUCLEOTIDE SEQUENCE [LARGE SCALE GENOMIC DNA]</scope>
    <source>
        <strain evidence="2 3">DSM 21165</strain>
    </source>
</reference>
<name>A0A362WYR1_9FLAO</name>
<dbReference type="PANTHER" id="PTHR45947">
    <property type="entry name" value="SULFOQUINOVOSYL TRANSFERASE SQD2"/>
    <property type="match status" value="1"/>
</dbReference>
<proteinExistence type="predicted"/>
<evidence type="ECO:0000259" key="1">
    <source>
        <dbReference type="Pfam" id="PF00534"/>
    </source>
</evidence>
<organism evidence="2 3">
    <name type="scientific">Jejuia pallidilutea</name>
    <dbReference type="NCBI Taxonomy" id="504487"/>
    <lineage>
        <taxon>Bacteria</taxon>
        <taxon>Pseudomonadati</taxon>
        <taxon>Bacteroidota</taxon>
        <taxon>Flavobacteriia</taxon>
        <taxon>Flavobacteriales</taxon>
        <taxon>Flavobacteriaceae</taxon>
        <taxon>Jejuia</taxon>
    </lineage>
</organism>
<dbReference type="PANTHER" id="PTHR45947:SF3">
    <property type="entry name" value="SULFOQUINOVOSYL TRANSFERASE SQD2"/>
    <property type="match status" value="1"/>
</dbReference>
<comment type="caution">
    <text evidence="2">The sequence shown here is derived from an EMBL/GenBank/DDBJ whole genome shotgun (WGS) entry which is preliminary data.</text>
</comment>
<dbReference type="Gene3D" id="3.40.50.2000">
    <property type="entry name" value="Glycogen Phosphorylase B"/>
    <property type="match status" value="2"/>
</dbReference>
<feature type="domain" description="Glycosyl transferase family 1" evidence="1">
    <location>
        <begin position="202"/>
        <end position="317"/>
    </location>
</feature>
<sequence length="387" mass="44338">MEQQPTRILQVLTIMNLGGAETMIMNYYRHVDRTKIQFDFLLHREERGFFDDEIESLGGKIYRMPAIAPQNYVKYKKRLNVFFNEHPEYTIVHSHLNALSSIILGIAKNKNIPIRIAHSHLAVEATVLQKIFKKNTDIKATLKDTIQSLIRQRVKKVATHYFACGQKAGDWLYGEKNKQSVTVINNAINASVFTYNPEKAKKIKQELNLNGKKVIGHVGRFNEQKNHFFLLKIFYEVYKQDNNCVLVLIGDGNLKPKIEKEVANLGIEKQVHFLGLRDNIPELLQGFDLFLFPSLYEGLPVTVVEAQASGLKIVTSSTVTKEVNITGLVTYVNLDTPETEWANIVISNLDYDRKNTLNNIKEGGYDIHENAKNLQNFYLNENNNVRN</sequence>
<dbReference type="CDD" id="cd03812">
    <property type="entry name" value="GT4_CapH-like"/>
    <property type="match status" value="1"/>
</dbReference>
<accession>A0A362WYR1</accession>
<gene>
    <name evidence="2" type="ORF">CLV33_10610</name>
</gene>
<dbReference type="InterPro" id="IPR001296">
    <property type="entry name" value="Glyco_trans_1"/>
</dbReference>
<evidence type="ECO:0000313" key="2">
    <source>
        <dbReference type="EMBL" id="PQV47691.1"/>
    </source>
</evidence>
<dbReference type="EMBL" id="PVEO01000006">
    <property type="protein sequence ID" value="PQV47691.1"/>
    <property type="molecule type" value="Genomic_DNA"/>
</dbReference>
<dbReference type="Proteomes" id="UP000251545">
    <property type="component" value="Unassembled WGS sequence"/>
</dbReference>
<protein>
    <submittedName>
        <fullName evidence="2">Glycosyltransferase involved in cell wall biosynthesis</fullName>
    </submittedName>
</protein>
<dbReference type="AlphaFoldDB" id="A0A362WYR1"/>